<dbReference type="EMBL" id="JAESND010000014">
    <property type="protein sequence ID" value="MBM3117803.1"/>
    <property type="molecule type" value="Genomic_DNA"/>
</dbReference>
<dbReference type="Proteomes" id="UP000809431">
    <property type="component" value="Unassembled WGS sequence"/>
</dbReference>
<keyword evidence="10" id="KW-0324">Glycolysis</keyword>
<evidence type="ECO:0000256" key="4">
    <source>
        <dbReference type="ARBA" id="ARBA00022679"/>
    </source>
</evidence>
<gene>
    <name evidence="13" type="ORF">JMJ54_18365</name>
</gene>
<evidence type="ECO:0000256" key="8">
    <source>
        <dbReference type="ARBA" id="ARBA00022840"/>
    </source>
</evidence>
<keyword evidence="8" id="KW-0067">ATP-binding</keyword>
<evidence type="ECO:0000256" key="10">
    <source>
        <dbReference type="ARBA" id="ARBA00023152"/>
    </source>
</evidence>
<name>A0ABS2BRY0_9NEIS</name>
<dbReference type="EC" id="2.7.1.40" evidence="3"/>
<feature type="domain" description="Pyruvate kinase barrel" evidence="12">
    <location>
        <begin position="3"/>
        <end position="157"/>
    </location>
</feature>
<dbReference type="InterPro" id="IPR015813">
    <property type="entry name" value="Pyrv/PenolPyrv_kinase-like_dom"/>
</dbReference>
<evidence type="ECO:0000256" key="11">
    <source>
        <dbReference type="ARBA" id="ARBA00023317"/>
    </source>
</evidence>
<organism evidence="13 14">
    <name type="scientific">Jeongeupia naejangsanensis</name>
    <dbReference type="NCBI Taxonomy" id="613195"/>
    <lineage>
        <taxon>Bacteria</taxon>
        <taxon>Pseudomonadati</taxon>
        <taxon>Pseudomonadota</taxon>
        <taxon>Betaproteobacteria</taxon>
        <taxon>Neisseriales</taxon>
        <taxon>Chitinibacteraceae</taxon>
        <taxon>Jeongeupia</taxon>
    </lineage>
</organism>
<proteinExistence type="inferred from homology"/>
<dbReference type="InterPro" id="IPR015793">
    <property type="entry name" value="Pyrv_Knase_brl"/>
</dbReference>
<evidence type="ECO:0000256" key="1">
    <source>
        <dbReference type="ARBA" id="ARBA00004997"/>
    </source>
</evidence>
<evidence type="ECO:0000256" key="5">
    <source>
        <dbReference type="ARBA" id="ARBA00022723"/>
    </source>
</evidence>
<evidence type="ECO:0000256" key="3">
    <source>
        <dbReference type="ARBA" id="ARBA00012142"/>
    </source>
</evidence>
<evidence type="ECO:0000256" key="7">
    <source>
        <dbReference type="ARBA" id="ARBA00022777"/>
    </source>
</evidence>
<comment type="caution">
    <text evidence="13">The sequence shown here is derived from an EMBL/GenBank/DDBJ whole genome shotgun (WGS) entry which is preliminary data.</text>
</comment>
<keyword evidence="14" id="KW-1185">Reference proteome</keyword>
<dbReference type="SUPFAM" id="SSF51621">
    <property type="entry name" value="Phosphoenolpyruvate/pyruvate domain"/>
    <property type="match status" value="1"/>
</dbReference>
<reference evidence="13 14" key="1">
    <citation type="submission" date="2021-01" db="EMBL/GenBank/DDBJ databases">
        <title>Draft Genome Sequence and Polyhydroxyalkanoate Biosynthetic Potential of Jeongeupia naejangsanensis Type Strain DSM 24253.</title>
        <authorList>
            <person name="Turrini P."/>
            <person name="Artuso I."/>
            <person name="Lugli G.A."/>
            <person name="Frangipani E."/>
            <person name="Ventura M."/>
            <person name="Visca P."/>
        </authorList>
    </citation>
    <scope>NUCLEOTIDE SEQUENCE [LARGE SCALE GENOMIC DNA]</scope>
    <source>
        <strain evidence="13 14">DSM 24253</strain>
    </source>
</reference>
<keyword evidence="9" id="KW-0460">Magnesium</keyword>
<dbReference type="InterPro" id="IPR015806">
    <property type="entry name" value="Pyrv_Knase_insert_dom_sf"/>
</dbReference>
<dbReference type="InterPro" id="IPR011037">
    <property type="entry name" value="Pyrv_Knase-like_insert_dom_sf"/>
</dbReference>
<evidence type="ECO:0000256" key="9">
    <source>
        <dbReference type="ARBA" id="ARBA00022842"/>
    </source>
</evidence>
<dbReference type="GO" id="GO:0016301">
    <property type="term" value="F:kinase activity"/>
    <property type="evidence" value="ECO:0007669"/>
    <property type="project" value="UniProtKB-KW"/>
</dbReference>
<protein>
    <recommendedName>
        <fullName evidence="3">pyruvate kinase</fullName>
        <ecNumber evidence="3">2.7.1.40</ecNumber>
    </recommendedName>
</protein>
<sequence length="157" mass="16631">MPRGTKIVATLGPASTDPAVLEQLIKAGVNTVRLNFSHGTAQDHTDRANTVRAIADKLGVAVAVLADLQGPKIRIGKFEKNKIELKKGATFILDAACELGNAERVGLDYKELPNDVEPGAILLLGDGEIQLEVNEVRGTEVYTTVLFGGALSNNKGI</sequence>
<evidence type="ECO:0000256" key="6">
    <source>
        <dbReference type="ARBA" id="ARBA00022741"/>
    </source>
</evidence>
<keyword evidence="4" id="KW-0808">Transferase</keyword>
<keyword evidence="5" id="KW-0479">Metal-binding</keyword>
<comment type="pathway">
    <text evidence="1">Carbohydrate degradation; glycolysis; pyruvate from D-glyceraldehyde 3-phosphate: step 5/5.</text>
</comment>
<evidence type="ECO:0000256" key="2">
    <source>
        <dbReference type="ARBA" id="ARBA00008663"/>
    </source>
</evidence>
<evidence type="ECO:0000259" key="12">
    <source>
        <dbReference type="Pfam" id="PF00224"/>
    </source>
</evidence>
<dbReference type="InterPro" id="IPR001697">
    <property type="entry name" value="Pyr_Knase"/>
</dbReference>
<accession>A0ABS2BRY0</accession>
<keyword evidence="11 13" id="KW-0670">Pyruvate</keyword>
<dbReference type="Pfam" id="PF00224">
    <property type="entry name" value="PK"/>
    <property type="match status" value="1"/>
</dbReference>
<keyword evidence="7 13" id="KW-0418">Kinase</keyword>
<dbReference type="SUPFAM" id="SSF50800">
    <property type="entry name" value="PK beta-barrel domain-like"/>
    <property type="match status" value="1"/>
</dbReference>
<dbReference type="Gene3D" id="3.20.20.60">
    <property type="entry name" value="Phosphoenolpyruvate-binding domains"/>
    <property type="match status" value="1"/>
</dbReference>
<comment type="similarity">
    <text evidence="2">Belongs to the pyruvate kinase family.</text>
</comment>
<keyword evidence="6" id="KW-0547">Nucleotide-binding</keyword>
<dbReference type="Gene3D" id="2.40.33.10">
    <property type="entry name" value="PK beta-barrel domain-like"/>
    <property type="match status" value="1"/>
</dbReference>
<feature type="non-terminal residue" evidence="13">
    <location>
        <position position="157"/>
    </location>
</feature>
<dbReference type="PANTHER" id="PTHR11817">
    <property type="entry name" value="PYRUVATE KINASE"/>
    <property type="match status" value="1"/>
</dbReference>
<evidence type="ECO:0000313" key="13">
    <source>
        <dbReference type="EMBL" id="MBM3117803.1"/>
    </source>
</evidence>
<dbReference type="InterPro" id="IPR040442">
    <property type="entry name" value="Pyrv_kinase-like_dom_sf"/>
</dbReference>
<dbReference type="RefSeq" id="WP_239000198.1">
    <property type="nucleotide sequence ID" value="NZ_JAESND010000014.1"/>
</dbReference>
<evidence type="ECO:0000313" key="14">
    <source>
        <dbReference type="Proteomes" id="UP000809431"/>
    </source>
</evidence>